<dbReference type="Gene3D" id="2.30.42.10">
    <property type="match status" value="1"/>
</dbReference>
<organism evidence="3 4">
    <name type="scientific">Takifugu flavidus</name>
    <name type="common">sansaifugu</name>
    <dbReference type="NCBI Taxonomy" id="433684"/>
    <lineage>
        <taxon>Eukaryota</taxon>
        <taxon>Metazoa</taxon>
        <taxon>Chordata</taxon>
        <taxon>Craniata</taxon>
        <taxon>Vertebrata</taxon>
        <taxon>Euteleostomi</taxon>
        <taxon>Actinopterygii</taxon>
        <taxon>Neopterygii</taxon>
        <taxon>Teleostei</taxon>
        <taxon>Neoteleostei</taxon>
        <taxon>Acanthomorphata</taxon>
        <taxon>Eupercaria</taxon>
        <taxon>Tetraodontiformes</taxon>
        <taxon>Tetradontoidea</taxon>
        <taxon>Tetraodontidae</taxon>
        <taxon>Takifugu</taxon>
    </lineage>
</organism>
<dbReference type="InterPro" id="IPR036034">
    <property type="entry name" value="PDZ_sf"/>
</dbReference>
<proteinExistence type="predicted"/>
<dbReference type="GO" id="GO:0002142">
    <property type="term" value="C:stereocilia ankle link complex"/>
    <property type="evidence" value="ECO:0007669"/>
    <property type="project" value="TreeGrafter"/>
</dbReference>
<comment type="caution">
    <text evidence="3">The sequence shown here is derived from an EMBL/GenBank/DDBJ whole genome shotgun (WGS) entry which is preliminary data.</text>
</comment>
<dbReference type="PANTHER" id="PTHR23116:SF37">
    <property type="entry name" value="WHIRLIN"/>
    <property type="match status" value="1"/>
</dbReference>
<dbReference type="InterPro" id="IPR051844">
    <property type="entry name" value="USH2_Complex_Protein"/>
</dbReference>
<keyword evidence="4" id="KW-1185">Reference proteome</keyword>
<dbReference type="GO" id="GO:0032426">
    <property type="term" value="C:stereocilium tip"/>
    <property type="evidence" value="ECO:0007669"/>
    <property type="project" value="TreeGrafter"/>
</dbReference>
<evidence type="ECO:0000313" key="3">
    <source>
        <dbReference type="EMBL" id="TWW66733.1"/>
    </source>
</evidence>
<dbReference type="GO" id="GO:0005886">
    <property type="term" value="C:plasma membrane"/>
    <property type="evidence" value="ECO:0007669"/>
    <property type="project" value="TreeGrafter"/>
</dbReference>
<dbReference type="EMBL" id="RHFK02000013">
    <property type="protein sequence ID" value="TWW66733.1"/>
    <property type="molecule type" value="Genomic_DNA"/>
</dbReference>
<sequence>MDAYTLPQLERCGYITDAQVLKGNKKLCLSVRSVGRIPGGYVTNHVYTWVDPQGRSVSPPPDLHEHRSATLRRSDSQRRSNMQLLQEGDEKKQAYIIYLKNKIKTIWALSHFGLWKTNGRHDCTLTCTSVTFADNTTAPKNPDNLRICVVYAWCQASSTSTDVNLVLDDGRSLGLMIRGGAEYDLGIYITGVDQGSAAEFGGLKDWEKFCVQIFGILPDRAYIRIFDTGKSLSEVPGNQ</sequence>
<dbReference type="GO" id="GO:0001917">
    <property type="term" value="C:photoreceptor inner segment"/>
    <property type="evidence" value="ECO:0007669"/>
    <property type="project" value="TreeGrafter"/>
</dbReference>
<dbReference type="PANTHER" id="PTHR23116">
    <property type="entry name" value="PDZ DOMAIN CONTAINING WHIRLIN AND HARMONIN-RELATED"/>
    <property type="match status" value="1"/>
</dbReference>
<dbReference type="GO" id="GO:0060088">
    <property type="term" value="P:auditory receptor cell stereocilium organization"/>
    <property type="evidence" value="ECO:0007669"/>
    <property type="project" value="TreeGrafter"/>
</dbReference>
<accession>A0A5C6NHP6</accession>
<dbReference type="GO" id="GO:0007605">
    <property type="term" value="P:sensory perception of sound"/>
    <property type="evidence" value="ECO:0007669"/>
    <property type="project" value="TreeGrafter"/>
</dbReference>
<name>A0A5C6NHP6_9TELE</name>
<protein>
    <submittedName>
        <fullName evidence="3">Whirlin</fullName>
    </submittedName>
</protein>
<dbReference type="GO" id="GO:0005929">
    <property type="term" value="C:cilium"/>
    <property type="evidence" value="ECO:0007669"/>
    <property type="project" value="TreeGrafter"/>
</dbReference>
<dbReference type="SUPFAM" id="SSF50156">
    <property type="entry name" value="PDZ domain-like"/>
    <property type="match status" value="1"/>
</dbReference>
<dbReference type="AlphaFoldDB" id="A0A5C6NHP6"/>
<keyword evidence="1" id="KW-0677">Repeat</keyword>
<gene>
    <name evidence="3" type="ORF">D4764_20G0007650</name>
</gene>
<evidence type="ECO:0000256" key="1">
    <source>
        <dbReference type="ARBA" id="ARBA00022737"/>
    </source>
</evidence>
<feature type="region of interest" description="Disordered" evidence="2">
    <location>
        <begin position="56"/>
        <end position="79"/>
    </location>
</feature>
<reference evidence="3 4" key="1">
    <citation type="submission" date="2019-04" db="EMBL/GenBank/DDBJ databases">
        <title>Chromosome genome assembly for Takifugu flavidus.</title>
        <authorList>
            <person name="Xiao S."/>
        </authorList>
    </citation>
    <scope>NUCLEOTIDE SEQUENCE [LARGE SCALE GENOMIC DNA]</scope>
    <source>
        <strain evidence="3">HTHZ2018</strain>
        <tissue evidence="3">Muscle</tissue>
    </source>
</reference>
<evidence type="ECO:0000256" key="2">
    <source>
        <dbReference type="SAM" id="MobiDB-lite"/>
    </source>
</evidence>
<feature type="compositionally biased region" description="Basic and acidic residues" evidence="2">
    <location>
        <begin position="62"/>
        <end position="78"/>
    </location>
</feature>
<dbReference type="Proteomes" id="UP000324091">
    <property type="component" value="Chromosome 20"/>
</dbReference>
<evidence type="ECO:0000313" key="4">
    <source>
        <dbReference type="Proteomes" id="UP000324091"/>
    </source>
</evidence>